<dbReference type="Pfam" id="PF01348">
    <property type="entry name" value="Intron_maturas2"/>
    <property type="match status" value="1"/>
</dbReference>
<dbReference type="PANTHER" id="PTHR33642:SF4">
    <property type="entry name" value="COX1_OXI3 INTRON 1 PROTEIN-RELATED"/>
    <property type="match status" value="1"/>
</dbReference>
<organism evidence="5 6">
    <name type="scientific">Podospora pseudoanserina</name>
    <dbReference type="NCBI Taxonomy" id="2609844"/>
    <lineage>
        <taxon>Eukaryota</taxon>
        <taxon>Fungi</taxon>
        <taxon>Dikarya</taxon>
        <taxon>Ascomycota</taxon>
        <taxon>Pezizomycotina</taxon>
        <taxon>Sordariomycetes</taxon>
        <taxon>Sordariomycetidae</taxon>
        <taxon>Sordariales</taxon>
        <taxon>Podosporaceae</taxon>
        <taxon>Podospora</taxon>
    </lineage>
</organism>
<dbReference type="GeneID" id="87962040"/>
<feature type="domain" description="Domain X" evidence="4">
    <location>
        <begin position="625"/>
        <end position="723"/>
    </location>
</feature>
<name>A0ABR0HIJ3_9PEZI</name>
<evidence type="ECO:0000256" key="1">
    <source>
        <dbReference type="ARBA" id="ARBA00004173"/>
    </source>
</evidence>
<comment type="subcellular location">
    <subcellularLocation>
        <location evidence="1">Mitochondrion</location>
    </subcellularLocation>
</comment>
<sequence length="783" mass="89036">MRWWALFWNGDIISKHWSNMFLTTKLGGGEIPKLNIAFSRNEEIRSNHGDRLALLVKFSMIKTILFEVHLPVVSSHGLQRAWDRLNAANLFLELLDRVMACPQTNCINNFKVESEQSKENKIQNIWRSGLPKTRNSYGNRGVVLPFVYYNNIYCPLKKGIRGRTLDFNFRLLSTSAGSPVQIKSNTNDKLLKLAKHCKKNFNGQIQMDKLYRLMYDSALYELAYKKLGASSGRKLGASSGGNINQAGINIKPLDHNHYPLVGSAEMLSEVIEGIIAELKDSRFRFEGKKVKTLVSRPLTTFRNKLVQEVMRMILEVIFEPTFSEHNHGFRPGRGCHSALKEIKAQAINFGVSTWYFEGDISKYLVTCADEVMHASSSFVTSRRGGDGGGKAAAAATLVSSQIERVLMNIIENKIKDRRFTDLIWKALKAGYFEFKIFKDSNTGTTQGDILSPILNNIYLNELDRFISKLKLEYDKGIKPKVNPYYDKLCNMKNKTLDVQTRNRIHKLHLKTPYYKTLDPSFKKLVYVRYANVWVIGVRGSKEDCNILLEKIEIFFKDKLNIGGASSRASSRASSSFELVPKTLSSITNAKKVLFLDTVIFSSWHRKHQSLTSSSSGFMLRNGREIRLEAPKQIILQKLNEAGFITKGKPSPKLLWQHYNKDTIITLYNSVYRYINYYSFAENISKISSWLHFILKTSCVKLLASKFKLGTICKTYFKFGKDLKGDNKIGFVDAMAYGINIWDFKISTKGIIQILYAGTKTSRGGAAKPLRSKAAKPQSRRTKI</sequence>
<dbReference type="Proteomes" id="UP001323617">
    <property type="component" value="Unassembled WGS sequence"/>
</dbReference>
<dbReference type="RefSeq" id="XP_062795722.1">
    <property type="nucleotide sequence ID" value="NW_026946670.1"/>
</dbReference>
<dbReference type="CDD" id="cd01651">
    <property type="entry name" value="RT_G2_intron"/>
    <property type="match status" value="1"/>
</dbReference>
<dbReference type="SUPFAM" id="SSF56672">
    <property type="entry name" value="DNA/RNA polymerases"/>
    <property type="match status" value="1"/>
</dbReference>
<evidence type="ECO:0000313" key="5">
    <source>
        <dbReference type="EMBL" id="KAK4667707.1"/>
    </source>
</evidence>
<feature type="region of interest" description="Disordered" evidence="3">
    <location>
        <begin position="761"/>
        <end position="783"/>
    </location>
</feature>
<evidence type="ECO:0000256" key="3">
    <source>
        <dbReference type="SAM" id="MobiDB-lite"/>
    </source>
</evidence>
<dbReference type="InterPro" id="IPR043502">
    <property type="entry name" value="DNA/RNA_pol_sf"/>
</dbReference>
<comment type="caution">
    <text evidence="5">The sequence shown here is derived from an EMBL/GenBank/DDBJ whole genome shotgun (WGS) entry which is preliminary data.</text>
</comment>
<gene>
    <name evidence="5" type="ORF">QC764_0115330</name>
</gene>
<proteinExistence type="predicted"/>
<reference evidence="5 6" key="1">
    <citation type="journal article" date="2023" name="bioRxiv">
        <title>High-quality genome assemblies of four members of thePodospora anserinaspecies complex.</title>
        <authorList>
            <person name="Ament-Velasquez S.L."/>
            <person name="Vogan A.A."/>
            <person name="Wallerman O."/>
            <person name="Hartmann F."/>
            <person name="Gautier V."/>
            <person name="Silar P."/>
            <person name="Giraud T."/>
            <person name="Johannesson H."/>
        </authorList>
    </citation>
    <scope>NUCLEOTIDE SEQUENCE [LARGE SCALE GENOMIC DNA]</scope>
    <source>
        <strain evidence="5 6">CBS 124.78</strain>
    </source>
</reference>
<feature type="compositionally biased region" description="Basic residues" evidence="3">
    <location>
        <begin position="769"/>
        <end position="783"/>
    </location>
</feature>
<evidence type="ECO:0000256" key="2">
    <source>
        <dbReference type="ARBA" id="ARBA00023128"/>
    </source>
</evidence>
<evidence type="ECO:0000259" key="4">
    <source>
        <dbReference type="Pfam" id="PF01348"/>
    </source>
</evidence>
<protein>
    <recommendedName>
        <fullName evidence="4">Domain X domain-containing protein</fullName>
    </recommendedName>
</protein>
<geneLocation type="mitochondrion" evidence="5"/>
<accession>A0ABR0HIJ3</accession>
<dbReference type="PANTHER" id="PTHR33642">
    <property type="entry name" value="COX1/OXI3 INTRON 1 PROTEIN-RELATED"/>
    <property type="match status" value="1"/>
</dbReference>
<keyword evidence="6" id="KW-1185">Reference proteome</keyword>
<keyword evidence="2 5" id="KW-0496">Mitochondrion</keyword>
<dbReference type="InterPro" id="IPR024937">
    <property type="entry name" value="Domain_X"/>
</dbReference>
<evidence type="ECO:0000313" key="6">
    <source>
        <dbReference type="Proteomes" id="UP001323617"/>
    </source>
</evidence>
<dbReference type="EMBL" id="JAFFHC010000009">
    <property type="protein sequence ID" value="KAK4667707.1"/>
    <property type="molecule type" value="Genomic_DNA"/>
</dbReference>